<feature type="binding site" evidence="7">
    <location>
        <position position="54"/>
    </location>
    <ligand>
        <name>Zn(2+)</name>
        <dbReference type="ChEBI" id="CHEBI:29105"/>
        <label>1</label>
    </ligand>
</feature>
<dbReference type="InterPro" id="IPR036866">
    <property type="entry name" value="RibonucZ/Hydroxyglut_hydro"/>
</dbReference>
<evidence type="ECO:0000256" key="1">
    <source>
        <dbReference type="ARBA" id="ARBA00001623"/>
    </source>
</evidence>
<gene>
    <name evidence="7 9" type="primary">gloB</name>
    <name evidence="9" type="ORF">GIY09_01280</name>
</gene>
<feature type="binding site" evidence="7">
    <location>
        <position position="126"/>
    </location>
    <ligand>
        <name>Zn(2+)</name>
        <dbReference type="ChEBI" id="CHEBI:29105"/>
        <label>1</label>
    </ligand>
</feature>
<feature type="binding site" evidence="7">
    <location>
        <position position="108"/>
    </location>
    <ligand>
        <name>Zn(2+)</name>
        <dbReference type="ChEBI" id="CHEBI:29105"/>
        <label>1</label>
    </ligand>
</feature>
<comment type="subunit">
    <text evidence="7">Monomer.</text>
</comment>
<evidence type="ECO:0000259" key="8">
    <source>
        <dbReference type="SMART" id="SM00849"/>
    </source>
</evidence>
<evidence type="ECO:0000313" key="10">
    <source>
        <dbReference type="Proteomes" id="UP000430975"/>
    </source>
</evidence>
<accession>A0A6I2GGY6</accession>
<feature type="binding site" evidence="7">
    <location>
        <position position="57"/>
    </location>
    <ligand>
        <name>Zn(2+)</name>
        <dbReference type="ChEBI" id="CHEBI:29105"/>
        <label>2</label>
    </ligand>
</feature>
<evidence type="ECO:0000256" key="2">
    <source>
        <dbReference type="ARBA" id="ARBA00004963"/>
    </source>
</evidence>
<keyword evidence="4 7" id="KW-0479">Metal-binding</keyword>
<dbReference type="AlphaFoldDB" id="A0A6I2GGY6"/>
<dbReference type="HAMAP" id="MF_01374">
    <property type="entry name" value="Glyoxalase_2"/>
    <property type="match status" value="1"/>
</dbReference>
<dbReference type="PANTHER" id="PTHR43705">
    <property type="entry name" value="HYDROXYACYLGLUTATHIONE HYDROLASE"/>
    <property type="match status" value="1"/>
</dbReference>
<dbReference type="InterPro" id="IPR017782">
    <property type="entry name" value="Hydroxyacylglutathione_Hdrlase"/>
</dbReference>
<protein>
    <recommendedName>
        <fullName evidence="7">Hydroxyacylglutathione hydrolase</fullName>
        <ecNumber evidence="7">3.1.2.6</ecNumber>
    </recommendedName>
    <alternativeName>
        <fullName evidence="7">Glyoxalase II</fullName>
        <shortName evidence="7">Glx II</shortName>
    </alternativeName>
</protein>
<evidence type="ECO:0000313" key="9">
    <source>
        <dbReference type="EMBL" id="MRI84529.1"/>
    </source>
</evidence>
<evidence type="ECO:0000256" key="5">
    <source>
        <dbReference type="ARBA" id="ARBA00022801"/>
    </source>
</evidence>
<dbReference type="GO" id="GO:0004416">
    <property type="term" value="F:hydroxyacylglutathione hydrolase activity"/>
    <property type="evidence" value="ECO:0007669"/>
    <property type="project" value="UniProtKB-UniRule"/>
</dbReference>
<comment type="similarity">
    <text evidence="3 7">Belongs to the metallo-beta-lactamase superfamily. Glyoxalase II family.</text>
</comment>
<dbReference type="NCBIfam" id="TIGR03413">
    <property type="entry name" value="GSH_gloB"/>
    <property type="match status" value="1"/>
</dbReference>
<dbReference type="EMBL" id="WJQS01000001">
    <property type="protein sequence ID" value="MRI84529.1"/>
    <property type="molecule type" value="Genomic_DNA"/>
</dbReference>
<dbReference type="CDD" id="cd07723">
    <property type="entry name" value="hydroxyacylglutathione_hydrolase_MBL-fold"/>
    <property type="match status" value="1"/>
</dbReference>
<dbReference type="GO" id="GO:0046872">
    <property type="term" value="F:metal ion binding"/>
    <property type="evidence" value="ECO:0007669"/>
    <property type="project" value="UniProtKB-KW"/>
</dbReference>
<feature type="binding site" evidence="7">
    <location>
        <position position="164"/>
    </location>
    <ligand>
        <name>Zn(2+)</name>
        <dbReference type="ChEBI" id="CHEBI:29105"/>
        <label>2</label>
    </ligand>
</feature>
<evidence type="ECO:0000256" key="3">
    <source>
        <dbReference type="ARBA" id="ARBA00006759"/>
    </source>
</evidence>
<dbReference type="InterPro" id="IPR032282">
    <property type="entry name" value="HAGH_C"/>
</dbReference>
<dbReference type="SMART" id="SM00849">
    <property type="entry name" value="Lactamase_B"/>
    <property type="match status" value="1"/>
</dbReference>
<evidence type="ECO:0000256" key="4">
    <source>
        <dbReference type="ARBA" id="ARBA00022723"/>
    </source>
</evidence>
<evidence type="ECO:0000256" key="7">
    <source>
        <dbReference type="HAMAP-Rule" id="MF_01374"/>
    </source>
</evidence>
<keyword evidence="6 7" id="KW-0862">Zinc</keyword>
<feature type="domain" description="Metallo-beta-lactamase" evidence="8">
    <location>
        <begin position="11"/>
        <end position="164"/>
    </location>
</feature>
<keyword evidence="5 7" id="KW-0378">Hydrolase</keyword>
<organism evidence="9 10">
    <name type="scientific">Fundicoccus ignavus</name>
    <dbReference type="NCBI Taxonomy" id="2664442"/>
    <lineage>
        <taxon>Bacteria</taxon>
        <taxon>Bacillati</taxon>
        <taxon>Bacillota</taxon>
        <taxon>Bacilli</taxon>
        <taxon>Lactobacillales</taxon>
        <taxon>Aerococcaceae</taxon>
        <taxon>Fundicoccus</taxon>
    </lineage>
</organism>
<dbReference type="Pfam" id="PF16123">
    <property type="entry name" value="HAGH_C"/>
    <property type="match status" value="1"/>
</dbReference>
<feature type="binding site" evidence="7">
    <location>
        <position position="56"/>
    </location>
    <ligand>
        <name>Zn(2+)</name>
        <dbReference type="ChEBI" id="CHEBI:29105"/>
        <label>2</label>
    </ligand>
</feature>
<comment type="pathway">
    <text evidence="2 7">Secondary metabolite metabolism; methylglyoxal degradation; (R)-lactate from methylglyoxal: step 2/2.</text>
</comment>
<dbReference type="SUPFAM" id="SSF56281">
    <property type="entry name" value="Metallo-hydrolase/oxidoreductase"/>
    <property type="match status" value="1"/>
</dbReference>
<keyword evidence="10" id="KW-1185">Reference proteome</keyword>
<feature type="binding site" evidence="7">
    <location>
        <position position="52"/>
    </location>
    <ligand>
        <name>Zn(2+)</name>
        <dbReference type="ChEBI" id="CHEBI:29105"/>
        <label>1</label>
    </ligand>
</feature>
<dbReference type="InterPro" id="IPR035680">
    <property type="entry name" value="Clx_II_MBL"/>
</dbReference>
<proteinExistence type="inferred from homology"/>
<dbReference type="GO" id="GO:0019243">
    <property type="term" value="P:methylglyoxal catabolic process to D-lactate via S-lactoyl-glutathione"/>
    <property type="evidence" value="ECO:0007669"/>
    <property type="project" value="UniProtKB-UniRule"/>
</dbReference>
<dbReference type="PANTHER" id="PTHR43705:SF1">
    <property type="entry name" value="HYDROXYACYLGLUTATHIONE HYDROLASE GLOB"/>
    <property type="match status" value="1"/>
</dbReference>
<comment type="cofactor">
    <cofactor evidence="7">
        <name>Zn(2+)</name>
        <dbReference type="ChEBI" id="CHEBI:29105"/>
    </cofactor>
    <text evidence="7">Binds 2 Zn(2+) ions per subunit.</text>
</comment>
<evidence type="ECO:0000256" key="6">
    <source>
        <dbReference type="ARBA" id="ARBA00022833"/>
    </source>
</evidence>
<reference evidence="9 10" key="1">
    <citation type="submission" date="2019-11" db="EMBL/GenBank/DDBJ databases">
        <title>Characterisation of Fundicoccus ignavus gen. nov. sp. nov., a novel genus of the family Aerococcaceae isolated from bulk tank milk.</title>
        <authorList>
            <person name="Siebert A."/>
            <person name="Huptas C."/>
            <person name="Wenning M."/>
            <person name="Scherer S."/>
            <person name="Doll E.V."/>
        </authorList>
    </citation>
    <scope>NUCLEOTIDE SEQUENCE [LARGE SCALE GENOMIC DNA]</scope>
    <source>
        <strain evidence="9 10">WS4759</strain>
    </source>
</reference>
<dbReference type="InterPro" id="IPR001279">
    <property type="entry name" value="Metallo-B-lactamas"/>
</dbReference>
<name>A0A6I2GGY6_9LACT</name>
<dbReference type="Gene3D" id="3.60.15.10">
    <property type="entry name" value="Ribonuclease Z/Hydroxyacylglutathione hydrolase-like"/>
    <property type="match status" value="1"/>
</dbReference>
<dbReference type="Proteomes" id="UP000430975">
    <property type="component" value="Unassembled WGS sequence"/>
</dbReference>
<comment type="caution">
    <text evidence="9">The sequence shown here is derived from an EMBL/GenBank/DDBJ whole genome shotgun (WGS) entry which is preliminary data.</text>
</comment>
<feature type="binding site" evidence="7">
    <location>
        <position position="126"/>
    </location>
    <ligand>
        <name>Zn(2+)</name>
        <dbReference type="ChEBI" id="CHEBI:29105"/>
        <label>2</label>
    </ligand>
</feature>
<dbReference type="InterPro" id="IPR050110">
    <property type="entry name" value="Glyoxalase_II_hydrolase"/>
</dbReference>
<dbReference type="UniPathway" id="UPA00619">
    <property type="reaction ID" value="UER00676"/>
</dbReference>
<sequence length="238" mass="26148">MKVTYVKAFNDNYIWVWESAGRAVVVDPGEAVNVVAYLKAEGLALEAILLTHKHDDHIGGVEDMLAEYPGTPIYGPSEVASLTTTQVADGDTFDLLGQTVKVMKTAGHTEEHVSFLTSESWLFCGDALFSAGCGRVFTGDYAAAYEGLQKLRTLDDAVTVFAGHEYTATNLRFALSLDRLSNGVEDLLHKTLREVEALTAKGEASLPTTIARERGINFFMMADSLDEFIQLRQKRDNF</sequence>
<comment type="catalytic activity">
    <reaction evidence="1 7">
        <text>an S-(2-hydroxyacyl)glutathione + H2O = a 2-hydroxy carboxylate + glutathione + H(+)</text>
        <dbReference type="Rhea" id="RHEA:21864"/>
        <dbReference type="ChEBI" id="CHEBI:15377"/>
        <dbReference type="ChEBI" id="CHEBI:15378"/>
        <dbReference type="ChEBI" id="CHEBI:57925"/>
        <dbReference type="ChEBI" id="CHEBI:58896"/>
        <dbReference type="ChEBI" id="CHEBI:71261"/>
        <dbReference type="EC" id="3.1.2.6"/>
    </reaction>
</comment>
<dbReference type="Pfam" id="PF00753">
    <property type="entry name" value="Lactamase_B"/>
    <property type="match status" value="1"/>
</dbReference>
<dbReference type="RefSeq" id="WP_153862981.1">
    <property type="nucleotide sequence ID" value="NZ_WJQS01000001.1"/>
</dbReference>
<comment type="function">
    <text evidence="7">Thiolesterase that catalyzes the hydrolysis of S-D-lactoyl-glutathione to form glutathione and D-lactic acid.</text>
</comment>
<dbReference type="EC" id="3.1.2.6" evidence="7"/>